<name>A0A673WNN8_SALTR</name>
<sequence length="94" mass="10777">MFLLYPFNGDFRQFQLRSSAHVHHRRHHWAVFLGELSKQSHSMHNSGPVMTHWHGGEGMMVAFRSCLMSPSNTSQAILLPHSTDSTETFRSVNI</sequence>
<dbReference type="Ensembl" id="ENSSTUT00000010374.1">
    <property type="protein sequence ID" value="ENSSTUP00000009726.1"/>
    <property type="gene ID" value="ENSSTUG00000004724.1"/>
</dbReference>
<accession>A0A673WNN8</accession>
<dbReference type="GeneTree" id="ENSGT00990000213298"/>
<protein>
    <submittedName>
        <fullName evidence="1">Uncharacterized protein</fullName>
    </submittedName>
</protein>
<dbReference type="AlphaFoldDB" id="A0A673WNN8"/>
<dbReference type="InParanoid" id="A0A673WNN8"/>
<evidence type="ECO:0000313" key="2">
    <source>
        <dbReference type="Proteomes" id="UP000472277"/>
    </source>
</evidence>
<reference evidence="1" key="1">
    <citation type="submission" date="2025-08" db="UniProtKB">
        <authorList>
            <consortium name="Ensembl"/>
        </authorList>
    </citation>
    <scope>IDENTIFICATION</scope>
</reference>
<proteinExistence type="predicted"/>
<dbReference type="Proteomes" id="UP000472277">
    <property type="component" value="Chromosome 22"/>
</dbReference>
<reference evidence="1" key="2">
    <citation type="submission" date="2025-09" db="UniProtKB">
        <authorList>
            <consortium name="Ensembl"/>
        </authorList>
    </citation>
    <scope>IDENTIFICATION</scope>
</reference>
<evidence type="ECO:0000313" key="1">
    <source>
        <dbReference type="Ensembl" id="ENSSTUP00000009726.1"/>
    </source>
</evidence>
<keyword evidence="2" id="KW-1185">Reference proteome</keyword>
<organism evidence="1 2">
    <name type="scientific">Salmo trutta</name>
    <name type="common">Brown trout</name>
    <dbReference type="NCBI Taxonomy" id="8032"/>
    <lineage>
        <taxon>Eukaryota</taxon>
        <taxon>Metazoa</taxon>
        <taxon>Chordata</taxon>
        <taxon>Craniata</taxon>
        <taxon>Vertebrata</taxon>
        <taxon>Euteleostomi</taxon>
        <taxon>Actinopterygii</taxon>
        <taxon>Neopterygii</taxon>
        <taxon>Teleostei</taxon>
        <taxon>Protacanthopterygii</taxon>
        <taxon>Salmoniformes</taxon>
        <taxon>Salmonidae</taxon>
        <taxon>Salmoninae</taxon>
        <taxon>Salmo</taxon>
    </lineage>
</organism>